<sequence length="40" mass="4470">MQQLALFPDSDVKTDGYAQPEPRDNEQAVEDTDTMLEEAA</sequence>
<feature type="compositionally biased region" description="Acidic residues" evidence="1">
    <location>
        <begin position="27"/>
        <end position="40"/>
    </location>
</feature>
<evidence type="ECO:0000256" key="1">
    <source>
        <dbReference type="SAM" id="MobiDB-lite"/>
    </source>
</evidence>
<reference evidence="2 3" key="2">
    <citation type="journal article" date="2023" name="ChemBioChem">
        <title>Acyltransferase Domain Exchange between Two Independent Type I Polyketide Synthases in the Same Producer Strain of Macrolide Antibiotics.</title>
        <authorList>
            <person name="Kudo F."/>
            <person name="Kishikawa K."/>
            <person name="Tsuboi K."/>
            <person name="Kido T."/>
            <person name="Usui T."/>
            <person name="Hashimoto J."/>
            <person name="Shin-Ya K."/>
            <person name="Miyanaga A."/>
            <person name="Eguchi T."/>
        </authorList>
    </citation>
    <scope>NUCLEOTIDE SEQUENCE [LARGE SCALE GENOMIC DNA]</scope>
    <source>
        <strain evidence="2 3">A-8890</strain>
    </source>
</reference>
<dbReference type="RefSeq" id="WP_286248379.1">
    <property type="nucleotide sequence ID" value="NZ_AP018448.1"/>
</dbReference>
<name>A0ABM7F2P6_9ACTN</name>
<dbReference type="Proteomes" id="UP001321542">
    <property type="component" value="Chromosome"/>
</dbReference>
<proteinExistence type="predicted"/>
<keyword evidence="3" id="KW-1185">Reference proteome</keyword>
<reference evidence="2 3" key="1">
    <citation type="journal article" date="2010" name="ChemBioChem">
        <title>Cloning and characterization of the biosynthetic gene cluster of 16-membered macrolide antibiotic FD-891: involvement of a dual functional cytochrome P450 monooxygenase catalyzing epoxidation and hydroxylation.</title>
        <authorList>
            <person name="Kudo F."/>
            <person name="Motegi A."/>
            <person name="Mizoue K."/>
            <person name="Eguchi T."/>
        </authorList>
    </citation>
    <scope>NUCLEOTIDE SEQUENCE [LARGE SCALE GENOMIC DNA]</scope>
    <source>
        <strain evidence="2 3">A-8890</strain>
    </source>
</reference>
<dbReference type="EMBL" id="AP018448">
    <property type="protein sequence ID" value="BBC30062.1"/>
    <property type="molecule type" value="Genomic_DNA"/>
</dbReference>
<feature type="region of interest" description="Disordered" evidence="1">
    <location>
        <begin position="1"/>
        <end position="40"/>
    </location>
</feature>
<evidence type="ECO:0000313" key="2">
    <source>
        <dbReference type="EMBL" id="BBC30062.1"/>
    </source>
</evidence>
<organism evidence="2 3">
    <name type="scientific">Streptomyces graminofaciens</name>
    <dbReference type="NCBI Taxonomy" id="68212"/>
    <lineage>
        <taxon>Bacteria</taxon>
        <taxon>Bacillati</taxon>
        <taxon>Actinomycetota</taxon>
        <taxon>Actinomycetes</taxon>
        <taxon>Kitasatosporales</taxon>
        <taxon>Streptomycetaceae</taxon>
        <taxon>Streptomyces</taxon>
    </lineage>
</organism>
<accession>A0ABM7F2P6</accession>
<evidence type="ECO:0000313" key="3">
    <source>
        <dbReference type="Proteomes" id="UP001321542"/>
    </source>
</evidence>
<gene>
    <name evidence="2" type="ORF">SGFS_013560</name>
</gene>
<protein>
    <submittedName>
        <fullName evidence="2">Uncharacterized protein</fullName>
    </submittedName>
</protein>